<comment type="caution">
    <text evidence="3">The sequence shown here is derived from an EMBL/GenBank/DDBJ whole genome shotgun (WGS) entry which is preliminary data.</text>
</comment>
<feature type="signal peptide" evidence="1">
    <location>
        <begin position="1"/>
        <end position="22"/>
    </location>
</feature>
<evidence type="ECO:0000259" key="2">
    <source>
        <dbReference type="Pfam" id="PF08269"/>
    </source>
</evidence>
<name>A0ABV3YYL6_9PSED</name>
<keyword evidence="1" id="KW-0732">Signal</keyword>
<dbReference type="RefSeq" id="WP_369289361.1">
    <property type="nucleotide sequence ID" value="NZ_JBFTEG010000025.1"/>
</dbReference>
<dbReference type="Gene3D" id="3.30.450.20">
    <property type="entry name" value="PAS domain"/>
    <property type="match status" value="1"/>
</dbReference>
<feature type="chain" id="PRO_5046278637" evidence="1">
    <location>
        <begin position="23"/>
        <end position="292"/>
    </location>
</feature>
<evidence type="ECO:0000256" key="1">
    <source>
        <dbReference type="SAM" id="SignalP"/>
    </source>
</evidence>
<proteinExistence type="predicted"/>
<dbReference type="InterPro" id="IPR004010">
    <property type="entry name" value="Double_Cache_2"/>
</dbReference>
<gene>
    <name evidence="3" type="ORF">AB5S05_20425</name>
</gene>
<organism evidence="3 4">
    <name type="scientific">Pseudomonas zhanjiangensis</name>
    <dbReference type="NCBI Taxonomy" id="3239015"/>
    <lineage>
        <taxon>Bacteria</taxon>
        <taxon>Pseudomonadati</taxon>
        <taxon>Pseudomonadota</taxon>
        <taxon>Gammaproteobacteria</taxon>
        <taxon>Pseudomonadales</taxon>
        <taxon>Pseudomonadaceae</taxon>
        <taxon>Pseudomonas</taxon>
    </lineage>
</organism>
<evidence type="ECO:0000313" key="4">
    <source>
        <dbReference type="Proteomes" id="UP001560296"/>
    </source>
</evidence>
<sequence>MFDLIRMSTLLAVLALPILGVAAESPAPATASSRYSADEQEARSLLEKAVAYYRQEGDQALAAFSREGPFTVGNLYVFVVDRQGTLVASGGPSLMLLGQDIGVVVGEADRARLLRLAEEGGEAEVAELEYPFTDWSLGGVVARKHSFFQRVGDHILGVGYYMARAEAGQAQQLLERASQAIARQPQETLDAINAHDKHYLQDDLYVFAVDLQSKRFVAHGYNQRLVGSDFATLATPDGKRIGQAMLDIAEQKGMGEYDYLWRNPVTLQLEPKRAFIRRVGHYLVAVGYYMKQ</sequence>
<evidence type="ECO:0000313" key="3">
    <source>
        <dbReference type="EMBL" id="MEX6504426.1"/>
    </source>
</evidence>
<dbReference type="EMBL" id="JBFTEG010000025">
    <property type="protein sequence ID" value="MEX6504426.1"/>
    <property type="molecule type" value="Genomic_DNA"/>
</dbReference>
<feature type="domain" description="Double Cache" evidence="2">
    <location>
        <begin position="73"/>
        <end position="290"/>
    </location>
</feature>
<protein>
    <submittedName>
        <fullName evidence="3">Cache domain-containing protein</fullName>
    </submittedName>
</protein>
<dbReference type="Proteomes" id="UP001560296">
    <property type="component" value="Unassembled WGS sequence"/>
</dbReference>
<reference evidence="3 4" key="1">
    <citation type="submission" date="2024-07" db="EMBL/GenBank/DDBJ databases">
        <authorList>
            <person name="Li M."/>
        </authorList>
    </citation>
    <scope>NUCLEOTIDE SEQUENCE [LARGE SCALE GENOMIC DNA]</scope>
    <source>
        <strain evidence="3 4">25A3E</strain>
    </source>
</reference>
<keyword evidence="4" id="KW-1185">Reference proteome</keyword>
<accession>A0ABV3YYL6</accession>
<dbReference type="Pfam" id="PF08269">
    <property type="entry name" value="dCache_2"/>
    <property type="match status" value="1"/>
</dbReference>